<evidence type="ECO:0000256" key="3">
    <source>
        <dbReference type="PROSITE-ProRule" id="PRU00023"/>
    </source>
</evidence>
<evidence type="ECO:0000256" key="1">
    <source>
        <dbReference type="ARBA" id="ARBA00022737"/>
    </source>
</evidence>
<dbReference type="EMBL" id="CAQQ02073654">
    <property type="status" value="NOT_ANNOTATED_CDS"/>
    <property type="molecule type" value="Genomic_DNA"/>
</dbReference>
<dbReference type="InterPro" id="IPR036770">
    <property type="entry name" value="Ankyrin_rpt-contain_sf"/>
</dbReference>
<name>T1H0X4_MEGSC</name>
<sequence>MHLAALSSKPKIIRMLLIAGADPMIRDRNGNNPLHLSSEAGDLQCVKALTTPISKSEIQEAHRIYGHRSLDKSISYLRKPPQLPFDLEIRNYD</sequence>
<evidence type="ECO:0000256" key="2">
    <source>
        <dbReference type="ARBA" id="ARBA00023043"/>
    </source>
</evidence>
<dbReference type="GO" id="GO:0051059">
    <property type="term" value="F:NF-kappaB binding"/>
    <property type="evidence" value="ECO:0007669"/>
    <property type="project" value="TreeGrafter"/>
</dbReference>
<dbReference type="Pfam" id="PF12796">
    <property type="entry name" value="Ank_2"/>
    <property type="match status" value="1"/>
</dbReference>
<keyword evidence="1" id="KW-0677">Repeat</keyword>
<dbReference type="HOGENOM" id="CLU_2405687_0_0_1"/>
<dbReference type="PANTHER" id="PTHR46680">
    <property type="entry name" value="NF-KAPPA-B INHIBITOR ALPHA"/>
    <property type="match status" value="1"/>
</dbReference>
<proteinExistence type="predicted"/>
<dbReference type="SUPFAM" id="SSF48403">
    <property type="entry name" value="Ankyrin repeat"/>
    <property type="match status" value="1"/>
</dbReference>
<dbReference type="PANTHER" id="PTHR46680:SF3">
    <property type="entry name" value="NF-KAPPA-B INHIBITOR CACTUS"/>
    <property type="match status" value="1"/>
</dbReference>
<dbReference type="InterPro" id="IPR002110">
    <property type="entry name" value="Ankyrin_rpt"/>
</dbReference>
<dbReference type="InterPro" id="IPR051070">
    <property type="entry name" value="NF-kappa-B_inhibitor"/>
</dbReference>
<keyword evidence="2 3" id="KW-0040">ANK repeat</keyword>
<dbReference type="PROSITE" id="PS50088">
    <property type="entry name" value="ANK_REPEAT"/>
    <property type="match status" value="1"/>
</dbReference>
<dbReference type="AlphaFoldDB" id="T1H0X4"/>
<feature type="repeat" description="ANK" evidence="3">
    <location>
        <begin position="1"/>
        <end position="28"/>
    </location>
</feature>
<protein>
    <submittedName>
        <fullName evidence="4">Uncharacterized protein</fullName>
    </submittedName>
</protein>
<dbReference type="GO" id="GO:0005829">
    <property type="term" value="C:cytosol"/>
    <property type="evidence" value="ECO:0007669"/>
    <property type="project" value="TreeGrafter"/>
</dbReference>
<dbReference type="Gene3D" id="1.25.40.20">
    <property type="entry name" value="Ankyrin repeat-containing domain"/>
    <property type="match status" value="1"/>
</dbReference>
<dbReference type="GO" id="GO:0071356">
    <property type="term" value="P:cellular response to tumor necrosis factor"/>
    <property type="evidence" value="ECO:0007669"/>
    <property type="project" value="TreeGrafter"/>
</dbReference>
<organism evidence="4 5">
    <name type="scientific">Megaselia scalaris</name>
    <name type="common">Humpbacked fly</name>
    <name type="synonym">Phora scalaris</name>
    <dbReference type="NCBI Taxonomy" id="36166"/>
    <lineage>
        <taxon>Eukaryota</taxon>
        <taxon>Metazoa</taxon>
        <taxon>Ecdysozoa</taxon>
        <taxon>Arthropoda</taxon>
        <taxon>Hexapoda</taxon>
        <taxon>Insecta</taxon>
        <taxon>Pterygota</taxon>
        <taxon>Neoptera</taxon>
        <taxon>Endopterygota</taxon>
        <taxon>Diptera</taxon>
        <taxon>Brachycera</taxon>
        <taxon>Muscomorpha</taxon>
        <taxon>Platypezoidea</taxon>
        <taxon>Phoridae</taxon>
        <taxon>Megaseliini</taxon>
        <taxon>Megaselia</taxon>
    </lineage>
</organism>
<dbReference type="Proteomes" id="UP000015102">
    <property type="component" value="Unassembled WGS sequence"/>
</dbReference>
<reference evidence="5" key="1">
    <citation type="submission" date="2013-02" db="EMBL/GenBank/DDBJ databases">
        <authorList>
            <person name="Hughes D."/>
        </authorList>
    </citation>
    <scope>NUCLEOTIDE SEQUENCE</scope>
    <source>
        <strain>Durham</strain>
        <strain evidence="5">NC isolate 2 -- Noor lab</strain>
    </source>
</reference>
<dbReference type="STRING" id="36166.T1H0X4"/>
<evidence type="ECO:0000313" key="5">
    <source>
        <dbReference type="Proteomes" id="UP000015102"/>
    </source>
</evidence>
<reference evidence="4" key="2">
    <citation type="submission" date="2015-06" db="UniProtKB">
        <authorList>
            <consortium name="EnsemblMetazoa"/>
        </authorList>
    </citation>
    <scope>IDENTIFICATION</scope>
</reference>
<accession>T1H0X4</accession>
<dbReference type="EnsemblMetazoa" id="MESCA009821-RA">
    <property type="protein sequence ID" value="MESCA009821-PA"/>
    <property type="gene ID" value="MESCA009821"/>
</dbReference>
<keyword evidence="5" id="KW-1185">Reference proteome</keyword>
<dbReference type="PROSITE" id="PS50297">
    <property type="entry name" value="ANK_REP_REGION"/>
    <property type="match status" value="1"/>
</dbReference>
<evidence type="ECO:0000313" key="4">
    <source>
        <dbReference type="EnsemblMetazoa" id="MESCA009821-PA"/>
    </source>
</evidence>